<sequence length="77" mass="8105">MPASPSHPRQPDVAAAVPVAEEELVRAVARFGHRFAYDRLTAPGTPAASEETPAGEPAPALDVGAHHPFSSTVPRKR</sequence>
<dbReference type="AlphaFoldDB" id="A0A7W7V9D7"/>
<reference evidence="2 3" key="1">
    <citation type="submission" date="2020-08" db="EMBL/GenBank/DDBJ databases">
        <title>Genomic Encyclopedia of Type Strains, Phase III (KMG-III): the genomes of soil and plant-associated and newly described type strains.</title>
        <authorList>
            <person name="Whitman W."/>
        </authorList>
    </citation>
    <scope>NUCLEOTIDE SEQUENCE [LARGE SCALE GENOMIC DNA]</scope>
    <source>
        <strain evidence="2 3">CECT 3273</strain>
    </source>
</reference>
<organism evidence="2 3">
    <name type="scientific">Streptomyces griseomycini</name>
    <dbReference type="NCBI Taxonomy" id="66895"/>
    <lineage>
        <taxon>Bacteria</taxon>
        <taxon>Bacillati</taxon>
        <taxon>Actinomycetota</taxon>
        <taxon>Actinomycetes</taxon>
        <taxon>Kitasatosporales</taxon>
        <taxon>Streptomycetaceae</taxon>
        <taxon>Streptomyces</taxon>
    </lineage>
</organism>
<protein>
    <submittedName>
        <fullName evidence="2">Uncharacterized protein</fullName>
    </submittedName>
</protein>
<evidence type="ECO:0000313" key="2">
    <source>
        <dbReference type="EMBL" id="MBB4901903.1"/>
    </source>
</evidence>
<gene>
    <name evidence="2" type="ORF">FHS37_005995</name>
</gene>
<evidence type="ECO:0000256" key="1">
    <source>
        <dbReference type="SAM" id="MobiDB-lite"/>
    </source>
</evidence>
<name>A0A7W7V9D7_9ACTN</name>
<evidence type="ECO:0000313" key="3">
    <source>
        <dbReference type="Proteomes" id="UP000579523"/>
    </source>
</evidence>
<keyword evidence="3" id="KW-1185">Reference proteome</keyword>
<proteinExistence type="predicted"/>
<comment type="caution">
    <text evidence="2">The sequence shown here is derived from an EMBL/GenBank/DDBJ whole genome shotgun (WGS) entry which is preliminary data.</text>
</comment>
<feature type="region of interest" description="Disordered" evidence="1">
    <location>
        <begin position="42"/>
        <end position="77"/>
    </location>
</feature>
<dbReference type="Proteomes" id="UP000579523">
    <property type="component" value="Unassembled WGS sequence"/>
</dbReference>
<dbReference type="RefSeq" id="WP_229890088.1">
    <property type="nucleotide sequence ID" value="NZ_BMTI01000011.1"/>
</dbReference>
<accession>A0A7W7V9D7</accession>
<dbReference type="EMBL" id="JACHJI010000013">
    <property type="protein sequence ID" value="MBB4901903.1"/>
    <property type="molecule type" value="Genomic_DNA"/>
</dbReference>